<feature type="non-terminal residue" evidence="2">
    <location>
        <position position="360"/>
    </location>
</feature>
<evidence type="ECO:0000313" key="2">
    <source>
        <dbReference type="EMBL" id="KAF2093534.1"/>
    </source>
</evidence>
<dbReference type="Proteomes" id="UP000799772">
    <property type="component" value="Unassembled WGS sequence"/>
</dbReference>
<feature type="non-terminal residue" evidence="2">
    <location>
        <position position="1"/>
    </location>
</feature>
<comment type="caution">
    <text evidence="2">The sequence shown here is derived from an EMBL/GenBank/DDBJ whole genome shotgun (WGS) entry which is preliminary data.</text>
</comment>
<dbReference type="InterPro" id="IPR050869">
    <property type="entry name" value="H3K4_H4K5_MeTrfase"/>
</dbReference>
<dbReference type="Gene3D" id="6.10.140.2220">
    <property type="match status" value="1"/>
</dbReference>
<proteinExistence type="predicted"/>
<dbReference type="SUPFAM" id="SSF82199">
    <property type="entry name" value="SET domain"/>
    <property type="match status" value="1"/>
</dbReference>
<dbReference type="Pfam" id="PF00856">
    <property type="entry name" value="SET"/>
    <property type="match status" value="1"/>
</dbReference>
<feature type="domain" description="SET" evidence="1">
    <location>
        <begin position="1"/>
        <end position="328"/>
    </location>
</feature>
<dbReference type="PANTHER" id="PTHR12197:SF294">
    <property type="entry name" value="POTENTIAL PROTEIN LYSINE METHYLTRANSFERASE SET6"/>
    <property type="match status" value="1"/>
</dbReference>
<dbReference type="EMBL" id="ML978137">
    <property type="protein sequence ID" value="KAF2093534.1"/>
    <property type="molecule type" value="Genomic_DNA"/>
</dbReference>
<dbReference type="InterPro" id="IPR001214">
    <property type="entry name" value="SET_dom"/>
</dbReference>
<dbReference type="OrthoDB" id="1028014at2759"/>
<protein>
    <submittedName>
        <fullName evidence="2">SET domain-containing protein</fullName>
    </submittedName>
</protein>
<dbReference type="PROSITE" id="PS50280">
    <property type="entry name" value="SET"/>
    <property type="match status" value="1"/>
</dbReference>
<dbReference type="GO" id="GO:0005634">
    <property type="term" value="C:nucleus"/>
    <property type="evidence" value="ECO:0007669"/>
    <property type="project" value="TreeGrafter"/>
</dbReference>
<dbReference type="InterPro" id="IPR046341">
    <property type="entry name" value="SET_dom_sf"/>
</dbReference>
<keyword evidence="3" id="KW-1185">Reference proteome</keyword>
<organism evidence="2 3">
    <name type="scientific">Rhizodiscina lignyota</name>
    <dbReference type="NCBI Taxonomy" id="1504668"/>
    <lineage>
        <taxon>Eukaryota</taxon>
        <taxon>Fungi</taxon>
        <taxon>Dikarya</taxon>
        <taxon>Ascomycota</taxon>
        <taxon>Pezizomycotina</taxon>
        <taxon>Dothideomycetes</taxon>
        <taxon>Pleosporomycetidae</taxon>
        <taxon>Aulographales</taxon>
        <taxon>Rhizodiscinaceae</taxon>
        <taxon>Rhizodiscina</taxon>
    </lineage>
</organism>
<gene>
    <name evidence="2" type="ORF">NA57DRAFT_23194</name>
</gene>
<accession>A0A9P4M564</accession>
<evidence type="ECO:0000313" key="3">
    <source>
        <dbReference type="Proteomes" id="UP000799772"/>
    </source>
</evidence>
<sequence>IRTTAHAGRSLIATRPIPRDTAILRTAPPLLAVVMREYRKEVCAHCFRYDRGRNLAVRSTSTGKSFCSEECRGLWEEEVEAELGGDLGEGANGLGVKSWEVVEDFVRRKGTANGAKDVVMHDVGDARPSLEDVSTAWADVKELGEAVRQARSAQAKGDALSKKQRKALNDALDSKSRIVDPDVLSLLLAGVLLRARSESAHPSDISPPSPYHTLLALAITRTPYPTSHNLIAHASSYPILLSLLPSPLLPFVTPSTLCFIPAHETHNSFGIRSLDDSGDEFLGYGVWADASLFNHSCRPNVGKAPGRTWTFWTTRDVAEGEELCISYLGGEEGTLGVQERRKRLWDTWGFECRCGKCDED</sequence>
<reference evidence="2" key="1">
    <citation type="journal article" date="2020" name="Stud. Mycol.">
        <title>101 Dothideomycetes genomes: a test case for predicting lifestyles and emergence of pathogens.</title>
        <authorList>
            <person name="Haridas S."/>
            <person name="Albert R."/>
            <person name="Binder M."/>
            <person name="Bloem J."/>
            <person name="Labutti K."/>
            <person name="Salamov A."/>
            <person name="Andreopoulos B."/>
            <person name="Baker S."/>
            <person name="Barry K."/>
            <person name="Bills G."/>
            <person name="Bluhm B."/>
            <person name="Cannon C."/>
            <person name="Castanera R."/>
            <person name="Culley D."/>
            <person name="Daum C."/>
            <person name="Ezra D."/>
            <person name="Gonzalez J."/>
            <person name="Henrissat B."/>
            <person name="Kuo A."/>
            <person name="Liang C."/>
            <person name="Lipzen A."/>
            <person name="Lutzoni F."/>
            <person name="Magnuson J."/>
            <person name="Mondo S."/>
            <person name="Nolan M."/>
            <person name="Ohm R."/>
            <person name="Pangilinan J."/>
            <person name="Park H.-J."/>
            <person name="Ramirez L."/>
            <person name="Alfaro M."/>
            <person name="Sun H."/>
            <person name="Tritt A."/>
            <person name="Yoshinaga Y."/>
            <person name="Zwiers L.-H."/>
            <person name="Turgeon B."/>
            <person name="Goodwin S."/>
            <person name="Spatafora J."/>
            <person name="Crous P."/>
            <person name="Grigoriev I."/>
        </authorList>
    </citation>
    <scope>NUCLEOTIDE SEQUENCE</scope>
    <source>
        <strain evidence="2">CBS 133067</strain>
    </source>
</reference>
<dbReference type="AlphaFoldDB" id="A0A9P4M564"/>
<name>A0A9P4M564_9PEZI</name>
<evidence type="ECO:0000259" key="1">
    <source>
        <dbReference type="PROSITE" id="PS50280"/>
    </source>
</evidence>
<dbReference type="CDD" id="cd20071">
    <property type="entry name" value="SET_SMYD"/>
    <property type="match status" value="1"/>
</dbReference>
<dbReference type="Gene3D" id="2.170.270.10">
    <property type="entry name" value="SET domain"/>
    <property type="match status" value="2"/>
</dbReference>
<dbReference type="PANTHER" id="PTHR12197">
    <property type="entry name" value="HISTONE-LYSINE N-METHYLTRANSFERASE SMYD"/>
    <property type="match status" value="1"/>
</dbReference>